<comment type="caution">
    <text evidence="2">The sequence shown here is derived from an EMBL/GenBank/DDBJ whole genome shotgun (WGS) entry which is preliminary data.</text>
</comment>
<proteinExistence type="predicted"/>
<reference evidence="2 3" key="1">
    <citation type="submission" date="2018-10" db="EMBL/GenBank/DDBJ databases">
        <title>A high-quality apple genome assembly.</title>
        <authorList>
            <person name="Hu J."/>
        </authorList>
    </citation>
    <scope>NUCLEOTIDE SEQUENCE [LARGE SCALE GENOMIC DNA]</scope>
    <source>
        <strain evidence="3">cv. HFTH1</strain>
        <tissue evidence="2">Young leaf</tissue>
    </source>
</reference>
<evidence type="ECO:0000313" key="3">
    <source>
        <dbReference type="Proteomes" id="UP000290289"/>
    </source>
</evidence>
<dbReference type="Proteomes" id="UP000290289">
    <property type="component" value="Chromosome 8"/>
</dbReference>
<keyword evidence="3" id="KW-1185">Reference proteome</keyword>
<protein>
    <submittedName>
        <fullName evidence="2">Uncharacterized protein</fullName>
    </submittedName>
</protein>
<feature type="compositionally biased region" description="Polar residues" evidence="1">
    <location>
        <begin position="69"/>
        <end position="89"/>
    </location>
</feature>
<dbReference type="EMBL" id="RDQH01000334">
    <property type="protein sequence ID" value="RXH91041.1"/>
    <property type="molecule type" value="Genomic_DNA"/>
</dbReference>
<sequence length="89" mass="9930">MGRDGTQWDEAEHNGTRRSVPRLVRLKRVEHVVPRNESIECWFGFKPSFLSSTATGDDEQVEIKGAEPSKSTTGSQCHHQIGQTGHAQN</sequence>
<accession>A0A498JCE5</accession>
<evidence type="ECO:0000256" key="1">
    <source>
        <dbReference type="SAM" id="MobiDB-lite"/>
    </source>
</evidence>
<evidence type="ECO:0000313" key="2">
    <source>
        <dbReference type="EMBL" id="RXH91041.1"/>
    </source>
</evidence>
<name>A0A498JCE5_MALDO</name>
<organism evidence="2 3">
    <name type="scientific">Malus domestica</name>
    <name type="common">Apple</name>
    <name type="synonym">Pyrus malus</name>
    <dbReference type="NCBI Taxonomy" id="3750"/>
    <lineage>
        <taxon>Eukaryota</taxon>
        <taxon>Viridiplantae</taxon>
        <taxon>Streptophyta</taxon>
        <taxon>Embryophyta</taxon>
        <taxon>Tracheophyta</taxon>
        <taxon>Spermatophyta</taxon>
        <taxon>Magnoliopsida</taxon>
        <taxon>eudicotyledons</taxon>
        <taxon>Gunneridae</taxon>
        <taxon>Pentapetalae</taxon>
        <taxon>rosids</taxon>
        <taxon>fabids</taxon>
        <taxon>Rosales</taxon>
        <taxon>Rosaceae</taxon>
        <taxon>Amygdaloideae</taxon>
        <taxon>Maleae</taxon>
        <taxon>Malus</taxon>
    </lineage>
</organism>
<feature type="region of interest" description="Disordered" evidence="1">
    <location>
        <begin position="65"/>
        <end position="89"/>
    </location>
</feature>
<dbReference type="AlphaFoldDB" id="A0A498JCE5"/>
<gene>
    <name evidence="2" type="ORF">DVH24_020064</name>
</gene>